<dbReference type="OrthoDB" id="9800332at2"/>
<dbReference type="GO" id="GO:0005524">
    <property type="term" value="F:ATP binding"/>
    <property type="evidence" value="ECO:0007669"/>
    <property type="project" value="UniProtKB-UniRule"/>
</dbReference>
<evidence type="ECO:0000256" key="3">
    <source>
        <dbReference type="ARBA" id="ARBA00022741"/>
    </source>
</evidence>
<gene>
    <name evidence="7" type="primary">aroK</name>
    <name evidence="8" type="ORF">E4021_01830</name>
</gene>
<name>A0A4S4NND9_9BACT</name>
<evidence type="ECO:0000256" key="2">
    <source>
        <dbReference type="ARBA" id="ARBA00022679"/>
    </source>
</evidence>
<comment type="function">
    <text evidence="7">Catalyzes the specific phosphorylation of the 3-hydroxyl group of shikimic acid using ATP as a cosubstrate.</text>
</comment>
<dbReference type="Pfam" id="PF01202">
    <property type="entry name" value="SKI"/>
    <property type="match status" value="1"/>
</dbReference>
<dbReference type="InterPro" id="IPR000623">
    <property type="entry name" value="Shikimate_kinase/TSH1"/>
</dbReference>
<dbReference type="Gene3D" id="3.40.50.300">
    <property type="entry name" value="P-loop containing nucleotide triphosphate hydrolases"/>
    <property type="match status" value="1"/>
</dbReference>
<dbReference type="Proteomes" id="UP000308528">
    <property type="component" value="Unassembled WGS sequence"/>
</dbReference>
<dbReference type="EMBL" id="SRSF01000001">
    <property type="protein sequence ID" value="THH41362.1"/>
    <property type="molecule type" value="Genomic_DNA"/>
</dbReference>
<proteinExistence type="inferred from homology"/>
<evidence type="ECO:0000256" key="5">
    <source>
        <dbReference type="ARBA" id="ARBA00022840"/>
    </source>
</evidence>
<keyword evidence="7" id="KW-0479">Metal-binding</keyword>
<dbReference type="PANTHER" id="PTHR21087:SF16">
    <property type="entry name" value="SHIKIMATE KINASE 1, CHLOROPLASTIC"/>
    <property type="match status" value="1"/>
</dbReference>
<dbReference type="UniPathway" id="UPA00053">
    <property type="reaction ID" value="UER00088"/>
</dbReference>
<feature type="binding site" evidence="7">
    <location>
        <position position="117"/>
    </location>
    <ligand>
        <name>ATP</name>
        <dbReference type="ChEBI" id="CHEBI:30616"/>
    </ligand>
</feature>
<feature type="binding site" evidence="7">
    <location>
        <position position="32"/>
    </location>
    <ligand>
        <name>substrate</name>
    </ligand>
</feature>
<dbReference type="InterPro" id="IPR031322">
    <property type="entry name" value="Shikimate/glucono_kinase"/>
</dbReference>
<evidence type="ECO:0000256" key="7">
    <source>
        <dbReference type="HAMAP-Rule" id="MF_00109"/>
    </source>
</evidence>
<evidence type="ECO:0000313" key="8">
    <source>
        <dbReference type="EMBL" id="THH41362.1"/>
    </source>
</evidence>
<dbReference type="PRINTS" id="PR01100">
    <property type="entry name" value="SHIKIMTKNASE"/>
</dbReference>
<evidence type="ECO:0000256" key="1">
    <source>
        <dbReference type="ARBA" id="ARBA00022605"/>
    </source>
</evidence>
<comment type="subcellular location">
    <subcellularLocation>
        <location evidence="7">Cytoplasm</location>
    </subcellularLocation>
</comment>
<evidence type="ECO:0000313" key="9">
    <source>
        <dbReference type="Proteomes" id="UP000308528"/>
    </source>
</evidence>
<comment type="caution">
    <text evidence="8">The sequence shown here is derived from an EMBL/GenBank/DDBJ whole genome shotgun (WGS) entry which is preliminary data.</text>
</comment>
<comment type="similarity">
    <text evidence="7">Belongs to the shikimate kinase family.</text>
</comment>
<sequence length="171" mass="19611">MRIFLTGFMGSGKSYVGSRLSRRLGLPFIDLDQYIEQRAGMSIAELFAQIGEASFRDLETSMLREFLALPMFVLATGGGTPCCHDNMKWMNTHGRTVFLDPDPAILIRRLTNERAKRPLLHGTDDLAELIDRKMTQRRKIYEQAHIHVVQHNPKQDIPRLLEKRITAYPSN</sequence>
<dbReference type="GO" id="GO:0008652">
    <property type="term" value="P:amino acid biosynthetic process"/>
    <property type="evidence" value="ECO:0007669"/>
    <property type="project" value="UniProtKB-KW"/>
</dbReference>
<keyword evidence="3 7" id="KW-0547">Nucleotide-binding</keyword>
<evidence type="ECO:0000256" key="6">
    <source>
        <dbReference type="ARBA" id="ARBA00023141"/>
    </source>
</evidence>
<protein>
    <recommendedName>
        <fullName evidence="7">Shikimate kinase</fullName>
        <shortName evidence="7">SK</shortName>
        <ecNumber evidence="7">2.7.1.71</ecNumber>
    </recommendedName>
</protein>
<keyword evidence="1 7" id="KW-0028">Amino-acid biosynthesis</keyword>
<evidence type="ECO:0000256" key="4">
    <source>
        <dbReference type="ARBA" id="ARBA00022777"/>
    </source>
</evidence>
<dbReference type="GO" id="GO:0009073">
    <property type="term" value="P:aromatic amino acid family biosynthetic process"/>
    <property type="evidence" value="ECO:0007669"/>
    <property type="project" value="UniProtKB-KW"/>
</dbReference>
<keyword evidence="4 7" id="KW-0418">Kinase</keyword>
<keyword evidence="5 7" id="KW-0067">ATP-binding</keyword>
<feature type="binding site" evidence="7">
    <location>
        <position position="78"/>
    </location>
    <ligand>
        <name>substrate</name>
    </ligand>
</feature>
<dbReference type="RefSeq" id="WP_136456188.1">
    <property type="nucleotide sequence ID" value="NZ_SRSF01000001.1"/>
</dbReference>
<accession>A0A4S4NND9</accession>
<dbReference type="SUPFAM" id="SSF52540">
    <property type="entry name" value="P-loop containing nucleoside triphosphate hydrolases"/>
    <property type="match status" value="1"/>
</dbReference>
<feature type="binding site" evidence="7">
    <location>
        <position position="137"/>
    </location>
    <ligand>
        <name>substrate</name>
    </ligand>
</feature>
<keyword evidence="7" id="KW-0460">Magnesium</keyword>
<keyword evidence="7" id="KW-0963">Cytoplasm</keyword>
<comment type="catalytic activity">
    <reaction evidence="7">
        <text>shikimate + ATP = 3-phosphoshikimate + ADP + H(+)</text>
        <dbReference type="Rhea" id="RHEA:13121"/>
        <dbReference type="ChEBI" id="CHEBI:15378"/>
        <dbReference type="ChEBI" id="CHEBI:30616"/>
        <dbReference type="ChEBI" id="CHEBI:36208"/>
        <dbReference type="ChEBI" id="CHEBI:145989"/>
        <dbReference type="ChEBI" id="CHEBI:456216"/>
        <dbReference type="EC" id="2.7.1.71"/>
    </reaction>
</comment>
<dbReference type="GO" id="GO:0004765">
    <property type="term" value="F:shikimate kinase activity"/>
    <property type="evidence" value="ECO:0007669"/>
    <property type="project" value="UniProtKB-UniRule"/>
</dbReference>
<feature type="binding site" evidence="7">
    <location>
        <position position="14"/>
    </location>
    <ligand>
        <name>Mg(2+)</name>
        <dbReference type="ChEBI" id="CHEBI:18420"/>
    </ligand>
</feature>
<keyword evidence="9" id="KW-1185">Reference proteome</keyword>
<dbReference type="GO" id="GO:0000287">
    <property type="term" value="F:magnesium ion binding"/>
    <property type="evidence" value="ECO:0007669"/>
    <property type="project" value="UniProtKB-UniRule"/>
</dbReference>
<dbReference type="GO" id="GO:0005829">
    <property type="term" value="C:cytosol"/>
    <property type="evidence" value="ECO:0007669"/>
    <property type="project" value="TreeGrafter"/>
</dbReference>
<keyword evidence="2 7" id="KW-0808">Transferase</keyword>
<dbReference type="HAMAP" id="MF_00109">
    <property type="entry name" value="Shikimate_kinase"/>
    <property type="match status" value="1"/>
</dbReference>
<reference evidence="8 9" key="1">
    <citation type="submission" date="2019-04" db="EMBL/GenBank/DDBJ databases">
        <title>Lewinella litorea sp. nov., isolated from a marine sand.</title>
        <authorList>
            <person name="Yoon J.-H."/>
        </authorList>
    </citation>
    <scope>NUCLEOTIDE SEQUENCE [LARGE SCALE GENOMIC DNA]</scope>
    <source>
        <strain evidence="8 9">HSMS-39</strain>
    </source>
</reference>
<dbReference type="GO" id="GO:0009423">
    <property type="term" value="P:chorismate biosynthetic process"/>
    <property type="evidence" value="ECO:0007669"/>
    <property type="project" value="UniProtKB-UniRule"/>
</dbReference>
<comment type="pathway">
    <text evidence="7">Metabolic intermediate biosynthesis; chorismate biosynthesis; chorismate from D-erythrose 4-phosphate and phosphoenolpyruvate: step 5/7.</text>
</comment>
<organism evidence="8 9">
    <name type="scientific">Neolewinella litorea</name>
    <dbReference type="NCBI Taxonomy" id="2562452"/>
    <lineage>
        <taxon>Bacteria</taxon>
        <taxon>Pseudomonadati</taxon>
        <taxon>Bacteroidota</taxon>
        <taxon>Saprospiria</taxon>
        <taxon>Saprospirales</taxon>
        <taxon>Lewinellaceae</taxon>
        <taxon>Neolewinella</taxon>
    </lineage>
</organism>
<keyword evidence="6 7" id="KW-0057">Aromatic amino acid biosynthesis</keyword>
<dbReference type="PANTHER" id="PTHR21087">
    <property type="entry name" value="SHIKIMATE KINASE"/>
    <property type="match status" value="1"/>
</dbReference>
<dbReference type="CDD" id="cd00464">
    <property type="entry name" value="SK"/>
    <property type="match status" value="1"/>
</dbReference>
<feature type="binding site" evidence="7">
    <location>
        <position position="155"/>
    </location>
    <ligand>
        <name>ATP</name>
        <dbReference type="ChEBI" id="CHEBI:30616"/>
    </ligand>
</feature>
<dbReference type="InterPro" id="IPR027417">
    <property type="entry name" value="P-loop_NTPase"/>
</dbReference>
<feature type="binding site" evidence="7">
    <location>
        <begin position="10"/>
        <end position="15"/>
    </location>
    <ligand>
        <name>ATP</name>
        <dbReference type="ChEBI" id="CHEBI:30616"/>
    </ligand>
</feature>
<feature type="binding site" evidence="7">
    <location>
        <position position="56"/>
    </location>
    <ligand>
        <name>substrate</name>
    </ligand>
</feature>
<comment type="subunit">
    <text evidence="7">Monomer.</text>
</comment>
<dbReference type="EC" id="2.7.1.71" evidence="7"/>
<comment type="cofactor">
    <cofactor evidence="7">
        <name>Mg(2+)</name>
        <dbReference type="ChEBI" id="CHEBI:18420"/>
    </cofactor>
    <text evidence="7">Binds 1 Mg(2+) ion per subunit.</text>
</comment>
<dbReference type="AlphaFoldDB" id="A0A4S4NND9"/>